<name>A0ABR3GEW0_9PEZI</name>
<evidence type="ECO:0000313" key="2">
    <source>
        <dbReference type="Proteomes" id="UP001447188"/>
    </source>
</evidence>
<organism evidence="1 2">
    <name type="scientific">Discina gigas</name>
    <dbReference type="NCBI Taxonomy" id="1032678"/>
    <lineage>
        <taxon>Eukaryota</taxon>
        <taxon>Fungi</taxon>
        <taxon>Dikarya</taxon>
        <taxon>Ascomycota</taxon>
        <taxon>Pezizomycotina</taxon>
        <taxon>Pezizomycetes</taxon>
        <taxon>Pezizales</taxon>
        <taxon>Discinaceae</taxon>
        <taxon>Discina</taxon>
    </lineage>
</organism>
<protein>
    <submittedName>
        <fullName evidence="1">Uncharacterized protein</fullName>
    </submittedName>
</protein>
<proteinExistence type="predicted"/>
<sequence length="234" mass="26056">MSQCSKPECAKCDEGKRRKPILEIEANDCHEGATLFKAAAAVMATTAHLTTDLAALHAAVERLETAADAKPAPPDPPPKQQVVTIGDGSGAGSIEAYQDMIKRNWHGRLGRTHMVDVDRMGDPARKELDCYLRREIHEMFPVAGGYRKITPNTVFATLSAFGLRLEDRGPLADVKIFMDADHTSRPTLTRLRNFSAHYFTHSGEYWHASAMETLIELARYRDLFKTDGFLKEVN</sequence>
<gene>
    <name evidence="1" type="ORF">Q9L58_006970</name>
</gene>
<dbReference type="EMBL" id="JBBBZM010000104">
    <property type="protein sequence ID" value="KAL0634091.1"/>
    <property type="molecule type" value="Genomic_DNA"/>
</dbReference>
<reference evidence="1 2" key="1">
    <citation type="submission" date="2024-02" db="EMBL/GenBank/DDBJ databases">
        <title>Discinaceae phylogenomics.</title>
        <authorList>
            <person name="Dirks A.C."/>
            <person name="James T.Y."/>
        </authorList>
    </citation>
    <scope>NUCLEOTIDE SEQUENCE [LARGE SCALE GENOMIC DNA]</scope>
    <source>
        <strain evidence="1 2">ACD0624</strain>
    </source>
</reference>
<evidence type="ECO:0000313" key="1">
    <source>
        <dbReference type="EMBL" id="KAL0634091.1"/>
    </source>
</evidence>
<comment type="caution">
    <text evidence="1">The sequence shown here is derived from an EMBL/GenBank/DDBJ whole genome shotgun (WGS) entry which is preliminary data.</text>
</comment>
<dbReference type="Proteomes" id="UP001447188">
    <property type="component" value="Unassembled WGS sequence"/>
</dbReference>
<accession>A0ABR3GEW0</accession>
<keyword evidence="2" id="KW-1185">Reference proteome</keyword>